<keyword evidence="9" id="KW-1185">Reference proteome</keyword>
<feature type="domain" description="Histidine kinase" evidence="7">
    <location>
        <begin position="292"/>
        <end position="510"/>
    </location>
</feature>
<dbReference type="InterPro" id="IPR005467">
    <property type="entry name" value="His_kinase_dom"/>
</dbReference>
<dbReference type="EC" id="2.7.13.3" evidence="2"/>
<dbReference type="InterPro" id="IPR007892">
    <property type="entry name" value="CHASE4"/>
</dbReference>
<dbReference type="Pfam" id="PF05228">
    <property type="entry name" value="CHASE4"/>
    <property type="match status" value="1"/>
</dbReference>
<comment type="catalytic activity">
    <reaction evidence="1">
        <text>ATP + protein L-histidine = ADP + protein N-phospho-L-histidine.</text>
        <dbReference type="EC" id="2.7.13.3"/>
    </reaction>
</comment>
<evidence type="ECO:0000256" key="2">
    <source>
        <dbReference type="ARBA" id="ARBA00012438"/>
    </source>
</evidence>
<dbReference type="SMART" id="SM00388">
    <property type="entry name" value="HisKA"/>
    <property type="match status" value="1"/>
</dbReference>
<keyword evidence="6" id="KW-1133">Transmembrane helix</keyword>
<keyword evidence="8" id="KW-0547">Nucleotide-binding</keyword>
<dbReference type="InterPro" id="IPR036097">
    <property type="entry name" value="HisK_dim/P_sf"/>
</dbReference>
<dbReference type="PANTHER" id="PTHR43047">
    <property type="entry name" value="TWO-COMPONENT HISTIDINE PROTEIN KINASE"/>
    <property type="match status" value="1"/>
</dbReference>
<protein>
    <recommendedName>
        <fullName evidence="2">histidine kinase</fullName>
        <ecNumber evidence="2">2.7.13.3</ecNumber>
    </recommendedName>
</protein>
<dbReference type="PROSITE" id="PS50109">
    <property type="entry name" value="HIS_KIN"/>
    <property type="match status" value="1"/>
</dbReference>
<dbReference type="Gene3D" id="1.10.287.130">
    <property type="match status" value="1"/>
</dbReference>
<dbReference type="InterPro" id="IPR004358">
    <property type="entry name" value="Sig_transdc_His_kin-like_C"/>
</dbReference>
<gene>
    <name evidence="8" type="ORF">ACFO5Q_15380</name>
</gene>
<reference evidence="9" key="1">
    <citation type="journal article" date="2019" name="Int. J. Syst. Evol. Microbiol.">
        <title>The Global Catalogue of Microorganisms (GCM) 10K type strain sequencing project: providing services to taxonomists for standard genome sequencing and annotation.</title>
        <authorList>
            <consortium name="The Broad Institute Genomics Platform"/>
            <consortium name="The Broad Institute Genome Sequencing Center for Infectious Disease"/>
            <person name="Wu L."/>
            <person name="Ma J."/>
        </authorList>
    </citation>
    <scope>NUCLEOTIDE SEQUENCE [LARGE SCALE GENOMIC DNA]</scope>
    <source>
        <strain evidence="9">CGMCC 1.15304</strain>
    </source>
</reference>
<dbReference type="RefSeq" id="WP_068146755.1">
    <property type="nucleotide sequence ID" value="NZ_JBHSCR010000016.1"/>
</dbReference>
<evidence type="ECO:0000259" key="7">
    <source>
        <dbReference type="PROSITE" id="PS50109"/>
    </source>
</evidence>
<sequence length="515" mass="56498">MDVRQFVRPIFIAMFLCMSGYVALAGFLAYQQDKTSIAGERQKFHSVMNQYLRRLELLAEDNAWWDDAVQNVVLEYDERWVKESIAETTYTYSFVVGVLVMAPDGSVIFSQVQNGLPPAGELLGAGLADAVRSLELPEIDTPASVSGFVVANERLFAFGASMVTTGLGFRSDVGKDFFEEARPSLVFVSEITPNIIAELESEYSLKGIEFHTEQPTDKEFIPLALASSEGQAAYLSWAATHAGRNMLITLVWPTLLMLAIVAVLVRIFLRRVRIVVERVAAADKAKSDFLASTSHEIRTPLNAIIGFAEMLQLEIFGKVEGEKNKQYVQLIRESGAHLLAVINDILDMSKLEAGKYDIFMEDVDIRDLVNTSCELVRALADEKDIKVNCDVPEINVYTDKRIARQVLLNVLSNAVKFSPEGSVVELSSSSNGDWCALTVKDNGIGMTEDQLTKALELFGQVRGGVHTKHAGTGLGLPLVVRFMALVGGGFDIASEKGVGTEITLTFPTHSVSVPD</sequence>
<evidence type="ECO:0000313" key="9">
    <source>
        <dbReference type="Proteomes" id="UP001595776"/>
    </source>
</evidence>
<proteinExistence type="predicted"/>
<evidence type="ECO:0000256" key="1">
    <source>
        <dbReference type="ARBA" id="ARBA00000085"/>
    </source>
</evidence>
<evidence type="ECO:0000256" key="5">
    <source>
        <dbReference type="ARBA" id="ARBA00022777"/>
    </source>
</evidence>
<dbReference type="GO" id="GO:0005524">
    <property type="term" value="F:ATP binding"/>
    <property type="evidence" value="ECO:0007669"/>
    <property type="project" value="UniProtKB-KW"/>
</dbReference>
<dbReference type="SMART" id="SM00387">
    <property type="entry name" value="HATPase_c"/>
    <property type="match status" value="1"/>
</dbReference>
<keyword evidence="6" id="KW-0812">Transmembrane</keyword>
<dbReference type="EMBL" id="JBHSCR010000016">
    <property type="protein sequence ID" value="MFC4349233.1"/>
    <property type="molecule type" value="Genomic_DNA"/>
</dbReference>
<dbReference type="Proteomes" id="UP001595776">
    <property type="component" value="Unassembled WGS sequence"/>
</dbReference>
<evidence type="ECO:0000256" key="6">
    <source>
        <dbReference type="SAM" id="Phobius"/>
    </source>
</evidence>
<dbReference type="InterPro" id="IPR036890">
    <property type="entry name" value="HATPase_C_sf"/>
</dbReference>
<keyword evidence="6" id="KW-0472">Membrane</keyword>
<organism evidence="8 9">
    <name type="scientific">Kordiimonas lipolytica</name>
    <dbReference type="NCBI Taxonomy" id="1662421"/>
    <lineage>
        <taxon>Bacteria</taxon>
        <taxon>Pseudomonadati</taxon>
        <taxon>Pseudomonadota</taxon>
        <taxon>Alphaproteobacteria</taxon>
        <taxon>Kordiimonadales</taxon>
        <taxon>Kordiimonadaceae</taxon>
        <taxon>Kordiimonas</taxon>
    </lineage>
</organism>
<comment type="caution">
    <text evidence="8">The sequence shown here is derived from an EMBL/GenBank/DDBJ whole genome shotgun (WGS) entry which is preliminary data.</text>
</comment>
<dbReference type="Gene3D" id="3.30.565.10">
    <property type="entry name" value="Histidine kinase-like ATPase, C-terminal domain"/>
    <property type="match status" value="1"/>
</dbReference>
<name>A0ABV8UEP0_9PROT</name>
<accession>A0ABV8UEP0</accession>
<feature type="transmembrane region" description="Helical" evidence="6">
    <location>
        <begin position="250"/>
        <end position="269"/>
    </location>
</feature>
<dbReference type="PRINTS" id="PR00344">
    <property type="entry name" value="BCTRLSENSOR"/>
</dbReference>
<dbReference type="InterPro" id="IPR003661">
    <property type="entry name" value="HisK_dim/P_dom"/>
</dbReference>
<keyword evidence="5" id="KW-0418">Kinase</keyword>
<dbReference type="InterPro" id="IPR003594">
    <property type="entry name" value="HATPase_dom"/>
</dbReference>
<keyword evidence="8" id="KW-0067">ATP-binding</keyword>
<feature type="transmembrane region" description="Helical" evidence="6">
    <location>
        <begin position="12"/>
        <end position="30"/>
    </location>
</feature>
<keyword evidence="4" id="KW-0808">Transferase</keyword>
<dbReference type="Pfam" id="PF00512">
    <property type="entry name" value="HisKA"/>
    <property type="match status" value="1"/>
</dbReference>
<keyword evidence="3" id="KW-0597">Phosphoprotein</keyword>
<evidence type="ECO:0000256" key="3">
    <source>
        <dbReference type="ARBA" id="ARBA00022553"/>
    </source>
</evidence>
<evidence type="ECO:0000256" key="4">
    <source>
        <dbReference type="ARBA" id="ARBA00022679"/>
    </source>
</evidence>
<dbReference type="SUPFAM" id="SSF47384">
    <property type="entry name" value="Homodimeric domain of signal transducing histidine kinase"/>
    <property type="match status" value="1"/>
</dbReference>
<dbReference type="Pfam" id="PF02518">
    <property type="entry name" value="HATPase_c"/>
    <property type="match status" value="1"/>
</dbReference>
<dbReference type="PANTHER" id="PTHR43047:SF63">
    <property type="entry name" value="HISTIDINE KINASE"/>
    <property type="match status" value="1"/>
</dbReference>
<evidence type="ECO:0000313" key="8">
    <source>
        <dbReference type="EMBL" id="MFC4349233.1"/>
    </source>
</evidence>
<dbReference type="CDD" id="cd00082">
    <property type="entry name" value="HisKA"/>
    <property type="match status" value="1"/>
</dbReference>
<dbReference type="SUPFAM" id="SSF55874">
    <property type="entry name" value="ATPase domain of HSP90 chaperone/DNA topoisomerase II/histidine kinase"/>
    <property type="match status" value="1"/>
</dbReference>